<evidence type="ECO:0000313" key="1">
    <source>
        <dbReference type="EMBL" id="QOR58301.1"/>
    </source>
</evidence>
<sequence length="118" mass="13163">MKENEAKELVKLLGLDKPMDPDVIKLLFEAVKEIGDKVGDENAEEARDTIDKAMDSLKDNQTKAMIISYLLSKLPLELTNFLMENMKELVMASTLSNITGGSEDDSIQSKLLELMKSN</sequence>
<proteinExistence type="predicted"/>
<dbReference type="RefSeq" id="YP_010110459.1">
    <property type="nucleotide sequence ID" value="NC_055871.1"/>
</dbReference>
<dbReference type="Proteomes" id="UP000593828">
    <property type="component" value="Segment"/>
</dbReference>
<dbReference type="EMBL" id="MT774378">
    <property type="protein sequence ID" value="QOR58301.1"/>
    <property type="molecule type" value="Genomic_DNA"/>
</dbReference>
<evidence type="ECO:0000313" key="2">
    <source>
        <dbReference type="Proteomes" id="UP000593828"/>
    </source>
</evidence>
<keyword evidence="2" id="KW-1185">Reference proteome</keyword>
<organism evidence="1 2">
    <name type="scientific">uncultured phage cr106_1</name>
    <dbReference type="NCBI Taxonomy" id="2772062"/>
    <lineage>
        <taxon>Viruses</taxon>
        <taxon>Duplodnaviria</taxon>
        <taxon>Heunggongvirae</taxon>
        <taxon>Uroviricota</taxon>
        <taxon>Caudoviricetes</taxon>
        <taxon>Crassvirales</taxon>
        <taxon>Steigviridae</taxon>
        <taxon>Asinivirinae</taxon>
        <taxon>Mahstovirus</taxon>
        <taxon>Mahstovirus faecalis</taxon>
    </lineage>
</organism>
<accession>A0A7M1RWR0</accession>
<dbReference type="KEGG" id="vg:65128771"/>
<name>A0A7M1RWR0_9CAUD</name>
<protein>
    <submittedName>
        <fullName evidence="1">Uncharacterized protein</fullName>
    </submittedName>
</protein>
<dbReference type="GeneID" id="65128771"/>
<reference evidence="1 2" key="1">
    <citation type="submission" date="2020-07" db="EMBL/GenBank/DDBJ databases">
        <title>Taxonomic proposal: Crassvirales, a new order of highly abundant and diverse bacterial viruses.</title>
        <authorList>
            <person name="Shkoporov A.N."/>
            <person name="Stockdale S.R."/>
            <person name="Guerin E."/>
            <person name="Ross R.P."/>
            <person name="Hill C."/>
        </authorList>
    </citation>
    <scope>NUCLEOTIDE SEQUENCE [LARGE SCALE GENOMIC DNA]</scope>
</reference>